<keyword evidence="10" id="KW-0739">Sodium transport</keyword>
<feature type="region of interest" description="Disordered" evidence="12">
    <location>
        <begin position="556"/>
        <end position="608"/>
    </location>
</feature>
<feature type="transmembrane region" description="Helical" evidence="13">
    <location>
        <begin position="185"/>
        <end position="204"/>
    </location>
</feature>
<sequence>MSSYLTTWDYVVFGTVLVISAAIGVYYRFTGGRQKNVEEYMMANSKMSATPVAFSLMASFMSAITILGVSSENYMYGTQFLVINISYVLATPIVAYIYLPVFYRLKTLSVYEYLERRFGKGTRLVGSAAFSLQMILYMGIVLYAPALALSAVTGLSKVGAILSIGAVCTFYSSIGGMKAVLITDVFQSLLMFAAVYCVIIKGSIDLGGVGEIWRIAEEGGRIHFLNFSLDPTVRHTVFTQIFGGMFVYLSLYAVNQAQVQRLLTVRDLKRSQFSLWLSLPILMFLSLSTAMAGLTIYAKYKDCDPLLTKRICSADQLLPLFVVDSLDKLPGLTGLFIAGILSGSLSTVSSAINSLAAVSWEDYIHPLVRKARGVNNPVAPATVSFANKILALCYGLVCIGVAFLAEKFTGVLQASLTIFGVVGGPLLALFTLGMMFPFTSQRAVVPAFLISLGLGLWMGFGGPKPEIQRLSGGTTCPQYGNETVFPVANCKPGNPLSDKLPEDYFYLYRISYQWYTLITFTITLILGCLFSMCAPQREKVDQSLLSPAISKIMQPKKASSYSTELSSSKKKNNNENEPPHSPSPSPTNELESSPNKPILPQEPITSSSIILENSDKLKFRKSCDSDIQQNLPGEKM</sequence>
<evidence type="ECO:0000256" key="7">
    <source>
        <dbReference type="ARBA" id="ARBA00023053"/>
    </source>
</evidence>
<organism evidence="14 15">
    <name type="scientific">Folsomia candida</name>
    <name type="common">Springtail</name>
    <dbReference type="NCBI Taxonomy" id="158441"/>
    <lineage>
        <taxon>Eukaryota</taxon>
        <taxon>Metazoa</taxon>
        <taxon>Ecdysozoa</taxon>
        <taxon>Arthropoda</taxon>
        <taxon>Hexapoda</taxon>
        <taxon>Collembola</taxon>
        <taxon>Entomobryomorpha</taxon>
        <taxon>Isotomoidea</taxon>
        <taxon>Isotomidae</taxon>
        <taxon>Proisotominae</taxon>
        <taxon>Folsomia</taxon>
    </lineage>
</organism>
<feature type="transmembrane region" description="Helical" evidence="13">
    <location>
        <begin position="49"/>
        <end position="69"/>
    </location>
</feature>
<keyword evidence="6 13" id="KW-1133">Transmembrane helix</keyword>
<feature type="transmembrane region" description="Helical" evidence="13">
    <location>
        <begin position="154"/>
        <end position="173"/>
    </location>
</feature>
<evidence type="ECO:0000256" key="3">
    <source>
        <dbReference type="ARBA" id="ARBA00022448"/>
    </source>
</evidence>
<keyword evidence="4" id="KW-1003">Cell membrane</keyword>
<dbReference type="Proteomes" id="UP000198287">
    <property type="component" value="Unassembled WGS sequence"/>
</dbReference>
<feature type="transmembrane region" description="Helical" evidence="13">
    <location>
        <begin position="411"/>
        <end position="436"/>
    </location>
</feature>
<dbReference type="InterPro" id="IPR038377">
    <property type="entry name" value="Na/Glc_symporter_sf"/>
</dbReference>
<keyword evidence="8" id="KW-0406">Ion transport</keyword>
<dbReference type="InterPro" id="IPR001734">
    <property type="entry name" value="Na/solute_symporter"/>
</dbReference>
<feature type="transmembrane region" description="Helical" evidence="13">
    <location>
        <begin position="381"/>
        <end position="405"/>
    </location>
</feature>
<dbReference type="Pfam" id="PF00474">
    <property type="entry name" value="SSF"/>
    <property type="match status" value="1"/>
</dbReference>
<dbReference type="GO" id="GO:0006814">
    <property type="term" value="P:sodium ion transport"/>
    <property type="evidence" value="ECO:0007669"/>
    <property type="project" value="UniProtKB-KW"/>
</dbReference>
<evidence type="ECO:0000256" key="6">
    <source>
        <dbReference type="ARBA" id="ARBA00022989"/>
    </source>
</evidence>
<evidence type="ECO:0000256" key="9">
    <source>
        <dbReference type="ARBA" id="ARBA00023136"/>
    </source>
</evidence>
<dbReference type="GO" id="GO:0005886">
    <property type="term" value="C:plasma membrane"/>
    <property type="evidence" value="ECO:0007669"/>
    <property type="project" value="UniProtKB-SubCell"/>
</dbReference>
<evidence type="ECO:0000256" key="4">
    <source>
        <dbReference type="ARBA" id="ARBA00022475"/>
    </source>
</evidence>
<comment type="similarity">
    <text evidence="2 11">Belongs to the sodium:solute symporter (SSF) (TC 2.A.21) family.</text>
</comment>
<accession>A0A226DPH7</accession>
<feature type="transmembrane region" description="Helical" evidence="13">
    <location>
        <begin position="335"/>
        <end position="360"/>
    </location>
</feature>
<feature type="transmembrane region" description="Helical" evidence="13">
    <location>
        <begin position="81"/>
        <end position="103"/>
    </location>
</feature>
<dbReference type="PANTHER" id="PTHR42985">
    <property type="entry name" value="SODIUM-COUPLED MONOCARBOXYLATE TRANSPORTER"/>
    <property type="match status" value="1"/>
</dbReference>
<dbReference type="PROSITE" id="PS50283">
    <property type="entry name" value="NA_SOLUT_SYMP_3"/>
    <property type="match status" value="1"/>
</dbReference>
<evidence type="ECO:0000256" key="12">
    <source>
        <dbReference type="SAM" id="MobiDB-lite"/>
    </source>
</evidence>
<dbReference type="InterPro" id="IPR051163">
    <property type="entry name" value="Sodium:Solute_Symporter_SSF"/>
</dbReference>
<feature type="transmembrane region" description="Helical" evidence="13">
    <location>
        <begin position="443"/>
        <end position="460"/>
    </location>
</feature>
<dbReference type="OrthoDB" id="6132759at2759"/>
<evidence type="ECO:0000256" key="5">
    <source>
        <dbReference type="ARBA" id="ARBA00022692"/>
    </source>
</evidence>
<gene>
    <name evidence="14" type="ORF">Fcan01_18249</name>
</gene>
<keyword evidence="7" id="KW-0915">Sodium</keyword>
<feature type="transmembrane region" description="Helical" evidence="13">
    <location>
        <begin position="275"/>
        <end position="298"/>
    </location>
</feature>
<protein>
    <submittedName>
        <fullName evidence="14">Putative sodium-dependent multivitamin transporter</fullName>
    </submittedName>
</protein>
<dbReference type="Gene3D" id="1.20.1730.10">
    <property type="entry name" value="Sodium/glucose cotransporter"/>
    <property type="match status" value="1"/>
</dbReference>
<evidence type="ECO:0000256" key="11">
    <source>
        <dbReference type="RuleBase" id="RU362091"/>
    </source>
</evidence>
<evidence type="ECO:0000256" key="2">
    <source>
        <dbReference type="ARBA" id="ARBA00006434"/>
    </source>
</evidence>
<keyword evidence="15" id="KW-1185">Reference proteome</keyword>
<dbReference type="EMBL" id="LNIX01000014">
    <property type="protein sequence ID" value="OXA46744.1"/>
    <property type="molecule type" value="Genomic_DNA"/>
</dbReference>
<feature type="transmembrane region" description="Helical" evidence="13">
    <location>
        <begin position="124"/>
        <end position="148"/>
    </location>
</feature>
<feature type="transmembrane region" description="Helical" evidence="13">
    <location>
        <begin position="512"/>
        <end position="534"/>
    </location>
</feature>
<keyword evidence="9 13" id="KW-0472">Membrane</keyword>
<dbReference type="AlphaFoldDB" id="A0A226DPH7"/>
<keyword evidence="3" id="KW-0813">Transport</keyword>
<dbReference type="NCBIfam" id="TIGR00813">
    <property type="entry name" value="sss"/>
    <property type="match status" value="1"/>
</dbReference>
<dbReference type="OMA" id="EYLMADQ"/>
<evidence type="ECO:0000313" key="15">
    <source>
        <dbReference type="Proteomes" id="UP000198287"/>
    </source>
</evidence>
<feature type="transmembrane region" description="Helical" evidence="13">
    <location>
        <begin position="237"/>
        <end position="254"/>
    </location>
</feature>
<reference evidence="14 15" key="1">
    <citation type="submission" date="2015-12" db="EMBL/GenBank/DDBJ databases">
        <title>The genome of Folsomia candida.</title>
        <authorList>
            <person name="Faddeeva A."/>
            <person name="Derks M.F."/>
            <person name="Anvar Y."/>
            <person name="Smit S."/>
            <person name="Van Straalen N."/>
            <person name="Roelofs D."/>
        </authorList>
    </citation>
    <scope>NUCLEOTIDE SEQUENCE [LARGE SCALE GENOMIC DNA]</scope>
    <source>
        <strain evidence="14 15">VU population</strain>
        <tissue evidence="14">Whole body</tissue>
    </source>
</reference>
<dbReference type="CDD" id="cd11492">
    <property type="entry name" value="SLC5sbd_NIS-SMVT"/>
    <property type="match status" value="1"/>
</dbReference>
<dbReference type="GO" id="GO:0015293">
    <property type="term" value="F:symporter activity"/>
    <property type="evidence" value="ECO:0007669"/>
    <property type="project" value="TreeGrafter"/>
</dbReference>
<proteinExistence type="inferred from homology"/>
<comment type="caution">
    <text evidence="14">The sequence shown here is derived from an EMBL/GenBank/DDBJ whole genome shotgun (WGS) entry which is preliminary data.</text>
</comment>
<evidence type="ECO:0000256" key="13">
    <source>
        <dbReference type="SAM" id="Phobius"/>
    </source>
</evidence>
<feature type="transmembrane region" description="Helical" evidence="13">
    <location>
        <begin position="12"/>
        <end position="29"/>
    </location>
</feature>
<evidence type="ECO:0000256" key="8">
    <source>
        <dbReference type="ARBA" id="ARBA00023065"/>
    </source>
</evidence>
<evidence type="ECO:0000313" key="14">
    <source>
        <dbReference type="EMBL" id="OXA46744.1"/>
    </source>
</evidence>
<keyword evidence="5 13" id="KW-0812">Transmembrane</keyword>
<comment type="subcellular location">
    <subcellularLocation>
        <location evidence="1">Cell membrane</location>
        <topology evidence="1">Multi-pass membrane protein</topology>
    </subcellularLocation>
</comment>
<name>A0A226DPH7_FOLCA</name>
<evidence type="ECO:0000256" key="10">
    <source>
        <dbReference type="ARBA" id="ARBA00023201"/>
    </source>
</evidence>
<evidence type="ECO:0000256" key="1">
    <source>
        <dbReference type="ARBA" id="ARBA00004651"/>
    </source>
</evidence>
<feature type="compositionally biased region" description="Low complexity" evidence="12">
    <location>
        <begin position="556"/>
        <end position="566"/>
    </location>
</feature>
<dbReference type="PANTHER" id="PTHR42985:SF40">
    <property type="entry name" value="LD47995P-RELATED"/>
    <property type="match status" value="1"/>
</dbReference>